<sequence>MSIGHILHTPAVAAYLAGEAAIHHLVSAAARELITLIVPSAVLAAATGSLTAAARAPLTFETSGARSVNLLCAPITVLDHLVSGPGDDPDPDRAIRVGHLAYGLNLDLADAHTAAIATLRWWPIFTTRAAATGLLRIEPRLALTYIG</sequence>
<dbReference type="RefSeq" id="WP_307569170.1">
    <property type="nucleotide sequence ID" value="NZ_JAUSQU010000002.1"/>
</dbReference>
<comment type="caution">
    <text evidence="1">The sequence shown here is derived from an EMBL/GenBank/DDBJ whole genome shotgun (WGS) entry which is preliminary data.</text>
</comment>
<proteinExistence type="predicted"/>
<evidence type="ECO:0000313" key="1">
    <source>
        <dbReference type="EMBL" id="MDP9850243.1"/>
    </source>
</evidence>
<accession>A0ABT9QU38</accession>
<organism evidence="1 2">
    <name type="scientific">Streptosporangium lutulentum</name>
    <dbReference type="NCBI Taxonomy" id="1461250"/>
    <lineage>
        <taxon>Bacteria</taxon>
        <taxon>Bacillati</taxon>
        <taxon>Actinomycetota</taxon>
        <taxon>Actinomycetes</taxon>
        <taxon>Streptosporangiales</taxon>
        <taxon>Streptosporangiaceae</taxon>
        <taxon>Streptosporangium</taxon>
    </lineage>
</organism>
<dbReference type="EMBL" id="JAUSQU010000002">
    <property type="protein sequence ID" value="MDP9850243.1"/>
    <property type="molecule type" value="Genomic_DNA"/>
</dbReference>
<reference evidence="1 2" key="1">
    <citation type="submission" date="2023-07" db="EMBL/GenBank/DDBJ databases">
        <title>Sequencing the genomes of 1000 actinobacteria strains.</title>
        <authorList>
            <person name="Klenk H.-P."/>
        </authorList>
    </citation>
    <scope>NUCLEOTIDE SEQUENCE [LARGE SCALE GENOMIC DNA]</scope>
    <source>
        <strain evidence="1 2">DSM 46740</strain>
    </source>
</reference>
<gene>
    <name evidence="1" type="ORF">J2853_009539</name>
</gene>
<name>A0ABT9QU38_9ACTN</name>
<protein>
    <submittedName>
        <fullName evidence="1">Uncharacterized protein</fullName>
    </submittedName>
</protein>
<keyword evidence="2" id="KW-1185">Reference proteome</keyword>
<evidence type="ECO:0000313" key="2">
    <source>
        <dbReference type="Proteomes" id="UP001225356"/>
    </source>
</evidence>
<dbReference type="Proteomes" id="UP001225356">
    <property type="component" value="Unassembled WGS sequence"/>
</dbReference>